<dbReference type="InterPro" id="IPR000182">
    <property type="entry name" value="GNAT_dom"/>
</dbReference>
<evidence type="ECO:0000256" key="1">
    <source>
        <dbReference type="ARBA" id="ARBA00022679"/>
    </source>
</evidence>
<comment type="caution">
    <text evidence="5">The sequence shown here is derived from an EMBL/GenBank/DDBJ whole genome shotgun (WGS) entry which is preliminary data.</text>
</comment>
<keyword evidence="2" id="KW-0012">Acyltransferase</keyword>
<dbReference type="EMBL" id="VSSQ01000021">
    <property type="protein sequence ID" value="MPL63508.1"/>
    <property type="molecule type" value="Genomic_DNA"/>
</dbReference>
<dbReference type="Pfam" id="PF00583">
    <property type="entry name" value="Acetyltransf_1"/>
    <property type="match status" value="1"/>
</dbReference>
<proteinExistence type="predicted"/>
<keyword evidence="3" id="KW-0812">Transmembrane</keyword>
<keyword evidence="1" id="KW-0808">Transferase</keyword>
<feature type="transmembrane region" description="Helical" evidence="3">
    <location>
        <begin position="49"/>
        <end position="71"/>
    </location>
</feature>
<dbReference type="PANTHER" id="PTHR43800">
    <property type="entry name" value="PEPTIDYL-LYSINE N-ACETYLTRANSFERASE YJAB"/>
    <property type="match status" value="1"/>
</dbReference>
<dbReference type="PROSITE" id="PS51186">
    <property type="entry name" value="GNAT"/>
    <property type="match status" value="1"/>
</dbReference>
<dbReference type="Gene3D" id="3.40.630.30">
    <property type="match status" value="2"/>
</dbReference>
<feature type="domain" description="N-acetyltransferase" evidence="4">
    <location>
        <begin position="9"/>
        <end position="172"/>
    </location>
</feature>
<keyword evidence="3" id="KW-1133">Transmembrane helix</keyword>
<reference evidence="5" key="1">
    <citation type="submission" date="2019-08" db="EMBL/GenBank/DDBJ databases">
        <authorList>
            <person name="Kucharzyk K."/>
            <person name="Murdoch R.W."/>
            <person name="Higgins S."/>
            <person name="Loffler F."/>
        </authorList>
    </citation>
    <scope>NUCLEOTIDE SEQUENCE</scope>
</reference>
<dbReference type="SUPFAM" id="SSF55729">
    <property type="entry name" value="Acyl-CoA N-acyltransferases (Nat)"/>
    <property type="match status" value="2"/>
</dbReference>
<dbReference type="CDD" id="cd04301">
    <property type="entry name" value="NAT_SF"/>
    <property type="match status" value="1"/>
</dbReference>
<evidence type="ECO:0000256" key="3">
    <source>
        <dbReference type="SAM" id="Phobius"/>
    </source>
</evidence>
<evidence type="ECO:0000256" key="2">
    <source>
        <dbReference type="ARBA" id="ARBA00023315"/>
    </source>
</evidence>
<protein>
    <recommendedName>
        <fullName evidence="4">N-acetyltransferase domain-containing protein</fullName>
    </recommendedName>
</protein>
<organism evidence="5">
    <name type="scientific">bioreactor metagenome</name>
    <dbReference type="NCBI Taxonomy" id="1076179"/>
    <lineage>
        <taxon>unclassified sequences</taxon>
        <taxon>metagenomes</taxon>
        <taxon>ecological metagenomes</taxon>
    </lineage>
</organism>
<dbReference type="GO" id="GO:0016747">
    <property type="term" value="F:acyltransferase activity, transferring groups other than amino-acyl groups"/>
    <property type="evidence" value="ECO:0007669"/>
    <property type="project" value="InterPro"/>
</dbReference>
<sequence>MTFQGLRNIRIEKVQYHDLNDLEKIFTGAFGEEVDVAIIRQRIRRIKQFYFVLLPLSNLSLWLKNLFSIYICRVDEKVAGFMQVSFFNRGQLHLDYIAISKQYRGQGLGTIILRKLIDRAARNNHDIILEVRSDNPAYYLYKRLGFVSQAQILHYDKNLERSIHLTTRQSIKGFRRRTDNDWRQVYELYLGSLPLRLHQIARREVREFNPNLLTKTLEWFKNYMMGNVKQQYVIERHGKIIGTLELQSYIRSRSHIVNVMLDHDYEALRGLLYRQALYLLRSHQKGKLGTTIYRDGPEKQQVLEKLGFIQTEAYHLMFRPAHLALSKSFETNWQQQSGQINKLYSHKPVPAVK</sequence>
<accession>A0A644T9B9</accession>
<gene>
    <name evidence="5" type="ORF">SDC9_09144</name>
</gene>
<evidence type="ECO:0000313" key="5">
    <source>
        <dbReference type="EMBL" id="MPL63508.1"/>
    </source>
</evidence>
<dbReference type="PANTHER" id="PTHR43800:SF1">
    <property type="entry name" value="PEPTIDYL-LYSINE N-ACETYLTRANSFERASE YJAB"/>
    <property type="match status" value="1"/>
</dbReference>
<dbReference type="InterPro" id="IPR016181">
    <property type="entry name" value="Acyl_CoA_acyltransferase"/>
</dbReference>
<name>A0A644T9B9_9ZZZZ</name>
<keyword evidence="3" id="KW-0472">Membrane</keyword>
<evidence type="ECO:0000259" key="4">
    <source>
        <dbReference type="PROSITE" id="PS51186"/>
    </source>
</evidence>
<dbReference type="AlphaFoldDB" id="A0A644T9B9"/>